<dbReference type="Pfam" id="PF04070">
    <property type="entry name" value="DUF378"/>
    <property type="match status" value="1"/>
</dbReference>
<dbReference type="PANTHER" id="PTHR37304:SF1">
    <property type="entry name" value="MEMBRANE PROTEIN"/>
    <property type="match status" value="1"/>
</dbReference>
<keyword evidence="2" id="KW-1133">Transmembrane helix</keyword>
<name>A0A285UBK9_9STAP</name>
<evidence type="ECO:0000256" key="2">
    <source>
        <dbReference type="SAM" id="Phobius"/>
    </source>
</evidence>
<keyword evidence="2" id="KW-0472">Membrane</keyword>
<keyword evidence="2" id="KW-0812">Transmembrane</keyword>
<dbReference type="AlphaFoldDB" id="A0A285UBK9"/>
<evidence type="ECO:0000313" key="4">
    <source>
        <dbReference type="Proteomes" id="UP000219412"/>
    </source>
</evidence>
<protein>
    <submittedName>
        <fullName evidence="3">Uncharacterized membrane protein YuzA</fullName>
    </submittedName>
</protein>
<dbReference type="EMBL" id="OBQF01000001">
    <property type="protein sequence ID" value="SOC39123.1"/>
    <property type="molecule type" value="Genomic_DNA"/>
</dbReference>
<dbReference type="Proteomes" id="UP000219412">
    <property type="component" value="Unassembled WGS sequence"/>
</dbReference>
<keyword evidence="4" id="KW-1185">Reference proteome</keyword>
<evidence type="ECO:0000313" key="3">
    <source>
        <dbReference type="EMBL" id="SOC39123.1"/>
    </source>
</evidence>
<feature type="transmembrane region" description="Helical" evidence="2">
    <location>
        <begin position="40"/>
        <end position="60"/>
    </location>
</feature>
<feature type="transmembrane region" description="Helical" evidence="2">
    <location>
        <begin position="7"/>
        <end position="34"/>
    </location>
</feature>
<reference evidence="4" key="1">
    <citation type="submission" date="2017-08" db="EMBL/GenBank/DDBJ databases">
        <authorList>
            <person name="Varghese N."/>
            <person name="Submissions S."/>
        </authorList>
    </citation>
    <scope>NUCLEOTIDE SEQUENCE [LARGE SCALE GENOMIC DNA]</scope>
    <source>
        <strain evidence="4">DSM 23173</strain>
    </source>
</reference>
<feature type="compositionally biased region" description="Basic and acidic residues" evidence="1">
    <location>
        <begin position="119"/>
        <end position="129"/>
    </location>
</feature>
<dbReference type="OrthoDB" id="9812136at2"/>
<evidence type="ECO:0000256" key="1">
    <source>
        <dbReference type="SAM" id="MobiDB-lite"/>
    </source>
</evidence>
<accession>A0A285UBK9</accession>
<dbReference type="PANTHER" id="PTHR37304">
    <property type="entry name" value="MEMBRANE PROTEIN-RELATED"/>
    <property type="match status" value="1"/>
</dbReference>
<gene>
    <name evidence="3" type="ORF">SAMN05878391_0727</name>
</gene>
<feature type="region of interest" description="Disordered" evidence="1">
    <location>
        <begin position="71"/>
        <end position="171"/>
    </location>
</feature>
<dbReference type="RefSeq" id="WP_097039225.1">
    <property type="nucleotide sequence ID" value="NZ_OBQF01000001.1"/>
</dbReference>
<feature type="compositionally biased region" description="Low complexity" evidence="1">
    <location>
        <begin position="75"/>
        <end position="100"/>
    </location>
</feature>
<sequence>MKALDMAALALVIIGGLNWLLVGLFEFDLVASIFGSQENIGAKIVYILVGLAALYSLKFFGHINDHHERAEDTNRVTGTGTTRTDADRTTGTTGADARTAGISNESKEVGPTAGSTKNKPMDADTRTGTDTRTTGMSEEVDPTTGSTKNKPVDVDTRTGADTRDLDDTDRR</sequence>
<organism evidence="3 4">
    <name type="scientific">Salinicoccus kekensis</name>
    <dbReference type="NCBI Taxonomy" id="714307"/>
    <lineage>
        <taxon>Bacteria</taxon>
        <taxon>Bacillati</taxon>
        <taxon>Bacillota</taxon>
        <taxon>Bacilli</taxon>
        <taxon>Bacillales</taxon>
        <taxon>Staphylococcaceae</taxon>
        <taxon>Salinicoccus</taxon>
    </lineage>
</organism>
<proteinExistence type="predicted"/>
<dbReference type="InterPro" id="IPR007211">
    <property type="entry name" value="DUF378"/>
</dbReference>
<feature type="compositionally biased region" description="Basic and acidic residues" evidence="1">
    <location>
        <begin position="150"/>
        <end position="171"/>
    </location>
</feature>